<accession>A0A822XPB4</accession>
<dbReference type="InterPro" id="IPR010402">
    <property type="entry name" value="CCT_domain"/>
</dbReference>
<evidence type="ECO:0000259" key="10">
    <source>
        <dbReference type="PROSITE" id="PS50119"/>
    </source>
</evidence>
<keyword evidence="5 8" id="KW-0863">Zinc-finger</keyword>
<dbReference type="EMBL" id="DUZY01000001">
    <property type="protein sequence ID" value="DAD19338.1"/>
    <property type="molecule type" value="Genomic_DNA"/>
</dbReference>
<keyword evidence="6" id="KW-0862">Zinc</keyword>
<dbReference type="GO" id="GO:0005634">
    <property type="term" value="C:nucleus"/>
    <property type="evidence" value="ECO:0007669"/>
    <property type="project" value="UniProtKB-SubCell"/>
</dbReference>
<comment type="similarity">
    <text evidence="2">Belongs to the CONSTANS family.</text>
</comment>
<dbReference type="AlphaFoldDB" id="A0A822XPB4"/>
<evidence type="ECO:0000256" key="2">
    <source>
        <dbReference type="ARBA" id="ARBA00010024"/>
    </source>
</evidence>
<evidence type="ECO:0000313" key="12">
    <source>
        <dbReference type="EMBL" id="DAD19338.1"/>
    </source>
</evidence>
<keyword evidence="4" id="KW-0677">Repeat</keyword>
<keyword evidence="3" id="KW-0479">Metal-binding</keyword>
<evidence type="ECO:0000256" key="5">
    <source>
        <dbReference type="ARBA" id="ARBA00022771"/>
    </source>
</evidence>
<protein>
    <recommendedName>
        <fullName evidence="14">Zinc finger protein CONSTANS-LIKE 9-like</fullName>
    </recommendedName>
</protein>
<keyword evidence="7 9" id="KW-0539">Nucleus</keyword>
<evidence type="ECO:0000256" key="3">
    <source>
        <dbReference type="ARBA" id="ARBA00022723"/>
    </source>
</evidence>
<evidence type="ECO:0000256" key="7">
    <source>
        <dbReference type="ARBA" id="ARBA00023242"/>
    </source>
</evidence>
<dbReference type="PANTHER" id="PTHR31717:SF138">
    <property type="entry name" value="CONSTANS-LIKE PROTEIN DAYS TO HEADING ON CHROMOSOME 2"/>
    <property type="match status" value="1"/>
</dbReference>
<evidence type="ECO:0000256" key="6">
    <source>
        <dbReference type="ARBA" id="ARBA00022833"/>
    </source>
</evidence>
<dbReference type="SMART" id="SM00336">
    <property type="entry name" value="BBOX"/>
    <property type="match status" value="1"/>
</dbReference>
<evidence type="ECO:0000256" key="9">
    <source>
        <dbReference type="PROSITE-ProRule" id="PRU00357"/>
    </source>
</evidence>
<gene>
    <name evidence="12" type="ORF">HUJ06_020801</name>
</gene>
<dbReference type="PROSITE" id="PS51017">
    <property type="entry name" value="CCT"/>
    <property type="match status" value="1"/>
</dbReference>
<comment type="caution">
    <text evidence="12">The sequence shown here is derived from an EMBL/GenBank/DDBJ whole genome shotgun (WGS) entry which is preliminary data.</text>
</comment>
<dbReference type="Pfam" id="PF06203">
    <property type="entry name" value="CCT"/>
    <property type="match status" value="1"/>
</dbReference>
<dbReference type="InterPro" id="IPR000315">
    <property type="entry name" value="Znf_B-box"/>
</dbReference>
<dbReference type="Proteomes" id="UP000607653">
    <property type="component" value="Unassembled WGS sequence"/>
</dbReference>
<dbReference type="GO" id="GO:0006355">
    <property type="term" value="P:regulation of DNA-templated transcription"/>
    <property type="evidence" value="ECO:0007669"/>
    <property type="project" value="UniProtKB-ARBA"/>
</dbReference>
<dbReference type="CDD" id="cd19821">
    <property type="entry name" value="Bbox1_BBX-like"/>
    <property type="match status" value="1"/>
</dbReference>
<name>A0A822XPB4_NELNU</name>
<evidence type="ECO:0000259" key="11">
    <source>
        <dbReference type="PROSITE" id="PS51017"/>
    </source>
</evidence>
<dbReference type="PROSITE" id="PS50119">
    <property type="entry name" value="ZF_BBOX"/>
    <property type="match status" value="1"/>
</dbReference>
<evidence type="ECO:0000313" key="13">
    <source>
        <dbReference type="Proteomes" id="UP000607653"/>
    </source>
</evidence>
<proteinExistence type="inferred from homology"/>
<reference evidence="12 13" key="1">
    <citation type="journal article" date="2020" name="Mol. Biol. Evol.">
        <title>Distinct Expression and Methylation Patterns for Genes with Different Fates following a Single Whole-Genome Duplication in Flowering Plants.</title>
        <authorList>
            <person name="Shi T."/>
            <person name="Rahmani R.S."/>
            <person name="Gugger P.F."/>
            <person name="Wang M."/>
            <person name="Li H."/>
            <person name="Zhang Y."/>
            <person name="Li Z."/>
            <person name="Wang Q."/>
            <person name="Van de Peer Y."/>
            <person name="Marchal K."/>
            <person name="Chen J."/>
        </authorList>
    </citation>
    <scope>NUCLEOTIDE SEQUENCE [LARGE SCALE GENOMIC DNA]</scope>
    <source>
        <tissue evidence="12">Leaf</tissue>
    </source>
</reference>
<feature type="domain" description="CCT" evidence="11">
    <location>
        <begin position="357"/>
        <end position="399"/>
    </location>
</feature>
<evidence type="ECO:0000256" key="8">
    <source>
        <dbReference type="PROSITE-ProRule" id="PRU00024"/>
    </source>
</evidence>
<dbReference type="GO" id="GO:0008270">
    <property type="term" value="F:zinc ion binding"/>
    <property type="evidence" value="ECO:0007669"/>
    <property type="project" value="UniProtKB-KW"/>
</dbReference>
<dbReference type="InterPro" id="IPR049808">
    <property type="entry name" value="CONSTANS-like_Bbox1"/>
</dbReference>
<dbReference type="PANTHER" id="PTHR31717">
    <property type="entry name" value="ZINC FINGER PROTEIN CONSTANS-LIKE 10"/>
    <property type="match status" value="1"/>
</dbReference>
<feature type="domain" description="B box-type" evidence="10">
    <location>
        <begin position="1"/>
        <end position="47"/>
    </location>
</feature>
<keyword evidence="13" id="KW-1185">Reference proteome</keyword>
<sequence length="414" mass="45330">MGQLCDFCGEQRSMVYCRSDAACLCLSCDRNVHSANALSKRHSRTLLCERCNYQSAIVRCIEEKISLCQACDWNGHGNSTSGSAHKRQTIKSYSGCPSAAELSRIWSSVLDFPSMDDSNCEQGLGLMSIDENNISNCWDHPENNNIIDFACASGLDELENADKFGIWMGSSSMPALSPMECGVDHLVGSIDSTTTKLQCPGTKDIGLGKDYDPCEDFNVADVDLNFENYEELFGISQNQSEPLLENGGLGIKDMSGADSNCQDEFIAEGSSAGQKKAMLSTCSNAASADSMMSSKTEPNLYYSARQAHSGLSFSFSGMTGESSVGDYQDCGVSSGLLMGEPPWYPSHPENSFPAVSRDSAVMRYKAKKKTRQFEKKIRYASRKARADVRKRVKGRFVKAGDAYDYDPLCQTRSF</sequence>
<evidence type="ECO:0000256" key="4">
    <source>
        <dbReference type="ARBA" id="ARBA00022737"/>
    </source>
</evidence>
<evidence type="ECO:0008006" key="14">
    <source>
        <dbReference type="Google" id="ProtNLM"/>
    </source>
</evidence>
<comment type="subcellular location">
    <subcellularLocation>
        <location evidence="1 9">Nucleus</location>
    </subcellularLocation>
</comment>
<evidence type="ECO:0000256" key="1">
    <source>
        <dbReference type="ARBA" id="ARBA00004123"/>
    </source>
</evidence>
<organism evidence="12 13">
    <name type="scientific">Nelumbo nucifera</name>
    <name type="common">Sacred lotus</name>
    <dbReference type="NCBI Taxonomy" id="4432"/>
    <lineage>
        <taxon>Eukaryota</taxon>
        <taxon>Viridiplantae</taxon>
        <taxon>Streptophyta</taxon>
        <taxon>Embryophyta</taxon>
        <taxon>Tracheophyta</taxon>
        <taxon>Spermatophyta</taxon>
        <taxon>Magnoliopsida</taxon>
        <taxon>Proteales</taxon>
        <taxon>Nelumbonaceae</taxon>
        <taxon>Nelumbo</taxon>
    </lineage>
</organism>